<feature type="binding site" evidence="18">
    <location>
        <position position="89"/>
    </location>
    <ligand>
        <name>D-threo-isocitrate</name>
        <dbReference type="ChEBI" id="CHEBI:15562"/>
    </ligand>
</feature>
<feature type="binding site" evidence="19">
    <location>
        <position position="80"/>
    </location>
    <ligand>
        <name>NADP(+)</name>
        <dbReference type="ChEBI" id="CHEBI:58349"/>
    </ligand>
</feature>
<evidence type="ECO:0000256" key="16">
    <source>
        <dbReference type="ARBA" id="ARBA00031098"/>
    </source>
</evidence>
<feature type="modified residue" description="Phosphoserine" evidence="22">
    <location>
        <position position="89"/>
    </location>
</feature>
<comment type="cofactor">
    <cofactor evidence="1">
        <name>Mn(2+)</name>
        <dbReference type="ChEBI" id="CHEBI:29035"/>
    </cofactor>
</comment>
<feature type="binding site" evidence="18">
    <location>
        <position position="129"/>
    </location>
    <ligand>
        <name>D-threo-isocitrate</name>
        <dbReference type="ChEBI" id="CHEBI:15562"/>
    </ligand>
</feature>
<comment type="similarity">
    <text evidence="2">Belongs to the isocitrate and isopropylmalate dehydrogenases family.</text>
</comment>
<evidence type="ECO:0000256" key="10">
    <source>
        <dbReference type="ARBA" id="ARBA00022857"/>
    </source>
</evidence>
<keyword evidence="7" id="KW-0816">Tricarboxylic acid cycle</keyword>
<keyword evidence="12 20" id="KW-0464">Manganese</keyword>
<comment type="subunit">
    <text evidence="3">Homodimer.</text>
</comment>
<feature type="binding site" evidence="19">
    <location>
        <position position="341"/>
    </location>
    <ligand>
        <name>NADP(+)</name>
        <dbReference type="ChEBI" id="CHEBI:58349"/>
    </ligand>
</feature>
<dbReference type="EC" id="1.1.1.42" evidence="4"/>
<feature type="binding site" evidence="18">
    <location>
        <position position="95"/>
    </location>
    <ligand>
        <name>D-threo-isocitrate</name>
        <dbReference type="ChEBI" id="CHEBI:15562"/>
    </ligand>
</feature>
<dbReference type="GO" id="GO:0051287">
    <property type="term" value="F:NAD binding"/>
    <property type="evidence" value="ECO:0007669"/>
    <property type="project" value="InterPro"/>
</dbReference>
<keyword evidence="6" id="KW-0329">Glyoxylate bypass</keyword>
<sequence length="409" mass="44938">MPDHPIIPYIEGDGIGPEVWAAAQPVFNTAVHKVFGTAKRVEWQEVLAGEKAFNQTGEWLPQATKDALQQALIGIKGPLTTPIGKGHRSINVTLRQYFDLYACVRPVQYFKGTPSPVKKPELVDMVIFRENTEDIYAGIEYAQKNAAELKQTLIDTNQMAKVRFPDSSNYAIKPISKEGSERFVISAIDYALAHKRHTLTLVHKGNIMKLTEGAFKQWGYDIAEAKYGDQVFTWQQYTTIKANDGAAAAEKAFKAAKQAQKLIINDIITDNFFQQALINPQNFEIVATCNLNGDYMSDALSAQVGGIGIAPSGNINYTTGQAIFESTHGTAPEFVGQNKLNPSSILLSGAMMFDYFGWRDVGNLITEAIATAIQNKQVTWDFAAGIPGATQLSTSDFGAYLQRLIEAKA</sequence>
<evidence type="ECO:0000256" key="18">
    <source>
        <dbReference type="PIRSR" id="PIRSR604439-1"/>
    </source>
</evidence>
<evidence type="ECO:0000256" key="17">
    <source>
        <dbReference type="ARBA" id="ARBA00046127"/>
    </source>
</evidence>
<keyword evidence="11" id="KW-0560">Oxidoreductase</keyword>
<evidence type="ECO:0000259" key="23">
    <source>
        <dbReference type="SMART" id="SM01329"/>
    </source>
</evidence>
<evidence type="ECO:0000313" key="25">
    <source>
        <dbReference type="Proteomes" id="UP000051236"/>
    </source>
</evidence>
<accession>A0A0R1Y9U8</accession>
<evidence type="ECO:0000313" key="24">
    <source>
        <dbReference type="EMBL" id="KRM36521.1"/>
    </source>
</evidence>
<feature type="binding site" evidence="18">
    <location>
        <position position="91"/>
    </location>
    <ligand>
        <name>D-threo-isocitrate</name>
        <dbReference type="ChEBI" id="CHEBI:15562"/>
    </ligand>
</feature>
<dbReference type="InterPro" id="IPR024084">
    <property type="entry name" value="IsoPropMal-DH-like_dom"/>
</dbReference>
<feature type="modified residue" description="N6-succinyllysine" evidence="22">
    <location>
        <position position="76"/>
    </location>
</feature>
<organism evidence="24 25">
    <name type="scientific">Agrilactobacillus composti DSM 18527 = JCM 14202</name>
    <dbReference type="NCBI Taxonomy" id="1423734"/>
    <lineage>
        <taxon>Bacteria</taxon>
        <taxon>Bacillati</taxon>
        <taxon>Bacillota</taxon>
        <taxon>Bacilli</taxon>
        <taxon>Lactobacillales</taxon>
        <taxon>Lactobacillaceae</taxon>
        <taxon>Agrilactobacillus</taxon>
    </lineage>
</organism>
<dbReference type="Pfam" id="PF00180">
    <property type="entry name" value="Iso_dh"/>
    <property type="match status" value="1"/>
</dbReference>
<evidence type="ECO:0000256" key="4">
    <source>
        <dbReference type="ARBA" id="ARBA00013013"/>
    </source>
</evidence>
<proteinExistence type="inferred from homology"/>
<evidence type="ECO:0000256" key="7">
    <source>
        <dbReference type="ARBA" id="ARBA00022532"/>
    </source>
</evidence>
<reference evidence="24 25" key="1">
    <citation type="journal article" date="2015" name="Genome Announc.">
        <title>Expanding the biotechnology potential of lactobacilli through comparative genomics of 213 strains and associated genera.</title>
        <authorList>
            <person name="Sun Z."/>
            <person name="Harris H.M."/>
            <person name="McCann A."/>
            <person name="Guo C."/>
            <person name="Argimon S."/>
            <person name="Zhang W."/>
            <person name="Yang X."/>
            <person name="Jeffery I.B."/>
            <person name="Cooney J.C."/>
            <person name="Kagawa T.F."/>
            <person name="Liu W."/>
            <person name="Song Y."/>
            <person name="Salvetti E."/>
            <person name="Wrobel A."/>
            <person name="Rasinkangas P."/>
            <person name="Parkhill J."/>
            <person name="Rea M.C."/>
            <person name="O'Sullivan O."/>
            <person name="Ritari J."/>
            <person name="Douillard F.P."/>
            <person name="Paul Ross R."/>
            <person name="Yang R."/>
            <person name="Briner A.E."/>
            <person name="Felis G.E."/>
            <person name="de Vos W.M."/>
            <person name="Barrangou R."/>
            <person name="Klaenhammer T.R."/>
            <person name="Caufield P.W."/>
            <person name="Cui Y."/>
            <person name="Zhang H."/>
            <person name="O'Toole P.W."/>
        </authorList>
    </citation>
    <scope>NUCLEOTIDE SEQUENCE [LARGE SCALE GENOMIC DNA]</scope>
    <source>
        <strain evidence="24 25">DSM 18527</strain>
    </source>
</reference>
<feature type="site" description="Critical for catalysis" evidence="21">
    <location>
        <position position="136"/>
    </location>
</feature>
<dbReference type="SMART" id="SM01329">
    <property type="entry name" value="Iso_dh"/>
    <property type="match status" value="1"/>
</dbReference>
<dbReference type="Proteomes" id="UP000051236">
    <property type="component" value="Unassembled WGS sequence"/>
</dbReference>
<comment type="catalytic activity">
    <reaction evidence="13">
        <text>D-threo-isocitrate + NADP(+) = 2-oxoglutarate + CO2 + NADPH</text>
        <dbReference type="Rhea" id="RHEA:19629"/>
        <dbReference type="ChEBI" id="CHEBI:15562"/>
        <dbReference type="ChEBI" id="CHEBI:16526"/>
        <dbReference type="ChEBI" id="CHEBI:16810"/>
        <dbReference type="ChEBI" id="CHEBI:57783"/>
        <dbReference type="ChEBI" id="CHEBI:58349"/>
        <dbReference type="EC" id="1.1.1.42"/>
    </reaction>
</comment>
<feature type="modified residue" description="N6-succinyllysine" evidence="22">
    <location>
        <position position="216"/>
    </location>
</feature>
<evidence type="ECO:0000256" key="6">
    <source>
        <dbReference type="ARBA" id="ARBA00022435"/>
    </source>
</evidence>
<evidence type="ECO:0000256" key="14">
    <source>
        <dbReference type="ARBA" id="ARBA00029765"/>
    </source>
</evidence>
<evidence type="ECO:0000256" key="20">
    <source>
        <dbReference type="PIRSR" id="PIRSR604439-3"/>
    </source>
</evidence>
<name>A0A0R1Y9U8_9LACO</name>
<dbReference type="STRING" id="1423734.FC83_GL002393"/>
<evidence type="ECO:0000256" key="1">
    <source>
        <dbReference type="ARBA" id="ARBA00001936"/>
    </source>
</evidence>
<evidence type="ECO:0000256" key="13">
    <source>
        <dbReference type="ARBA" id="ARBA00023554"/>
    </source>
</evidence>
<dbReference type="PANTHER" id="PTHR43504:SF1">
    <property type="entry name" value="ISOCITRATE DEHYDROGENASE [NADP]"/>
    <property type="match status" value="1"/>
</dbReference>
<dbReference type="InterPro" id="IPR004439">
    <property type="entry name" value="Isocitrate_DH_NADP_dimer_prok"/>
</dbReference>
<evidence type="ECO:0000256" key="2">
    <source>
        <dbReference type="ARBA" id="ARBA00007769"/>
    </source>
</evidence>
<dbReference type="Gene3D" id="3.40.718.10">
    <property type="entry name" value="Isopropylmalate Dehydrogenase"/>
    <property type="match status" value="1"/>
</dbReference>
<dbReference type="GO" id="GO:0006099">
    <property type="term" value="P:tricarboxylic acid cycle"/>
    <property type="evidence" value="ECO:0007669"/>
    <property type="project" value="UniProtKB-KW"/>
</dbReference>
<keyword evidence="9 20" id="KW-0460">Magnesium</keyword>
<evidence type="ECO:0000256" key="12">
    <source>
        <dbReference type="ARBA" id="ARBA00023211"/>
    </source>
</evidence>
<protein>
    <recommendedName>
        <fullName evidence="5">Isocitrate dehydrogenase [NADP]</fullName>
        <ecNumber evidence="4">1.1.1.42</ecNumber>
    </recommendedName>
    <alternativeName>
        <fullName evidence="14">IDP</fullName>
    </alternativeName>
    <alternativeName>
        <fullName evidence="15">NADP(+)-specific ICDH</fullName>
    </alternativeName>
    <alternativeName>
        <fullName evidence="16">Oxalosuccinate decarboxylase</fullName>
    </alternativeName>
</protein>
<evidence type="ECO:0000256" key="19">
    <source>
        <dbReference type="PIRSR" id="PIRSR604439-2"/>
    </source>
</evidence>
<feature type="site" description="Critical for catalysis" evidence="21">
    <location>
        <position position="204"/>
    </location>
</feature>
<evidence type="ECO:0000256" key="21">
    <source>
        <dbReference type="PIRSR" id="PIRSR604439-4"/>
    </source>
</evidence>
<dbReference type="GO" id="GO:0000287">
    <property type="term" value="F:magnesium ion binding"/>
    <property type="evidence" value="ECO:0007669"/>
    <property type="project" value="InterPro"/>
</dbReference>
<gene>
    <name evidence="24" type="ORF">FC83_GL002393</name>
</gene>
<evidence type="ECO:0000256" key="11">
    <source>
        <dbReference type="ARBA" id="ARBA00023002"/>
    </source>
</evidence>
<keyword evidence="10 19" id="KW-0521">NADP</keyword>
<feature type="domain" description="Isopropylmalate dehydrogenase-like" evidence="23">
    <location>
        <begin position="6"/>
        <end position="401"/>
    </location>
</feature>
<feature type="binding site" evidence="20">
    <location>
        <position position="294"/>
    </location>
    <ligand>
        <name>Mg(2+)</name>
        <dbReference type="ChEBI" id="CHEBI:18420"/>
    </ligand>
</feature>
<dbReference type="PANTHER" id="PTHR43504">
    <property type="entry name" value="ISOCITRATE DEHYDROGENASE [NADP]"/>
    <property type="match status" value="1"/>
</dbReference>
<dbReference type="AlphaFoldDB" id="A0A0R1Y9U8"/>
<keyword evidence="25" id="KW-1185">Reference proteome</keyword>
<comment type="function">
    <text evidence="17">Catalyzes the oxidative decarboxylation of isocitrate to 2-oxoglutarate and carbon dioxide with the concomitant reduction of NADP(+).</text>
</comment>
<dbReference type="eggNOG" id="COG0538">
    <property type="taxonomic scope" value="Bacteria"/>
</dbReference>
<evidence type="ECO:0000256" key="9">
    <source>
        <dbReference type="ARBA" id="ARBA00022842"/>
    </source>
</evidence>
<feature type="modified residue" description="N6-acetyllysine" evidence="22">
    <location>
        <position position="118"/>
    </location>
</feature>
<dbReference type="GO" id="GO:0006097">
    <property type="term" value="P:glyoxylate cycle"/>
    <property type="evidence" value="ECO:0007669"/>
    <property type="project" value="UniProtKB-KW"/>
</dbReference>
<feature type="binding site" evidence="18">
    <location>
        <position position="105"/>
    </location>
    <ligand>
        <name>D-threo-isocitrate</name>
        <dbReference type="ChEBI" id="CHEBI:15562"/>
    </ligand>
</feature>
<dbReference type="InterPro" id="IPR019818">
    <property type="entry name" value="IsoCit/isopropylmalate_DH_CS"/>
</dbReference>
<evidence type="ECO:0000256" key="3">
    <source>
        <dbReference type="ARBA" id="ARBA00011738"/>
    </source>
</evidence>
<dbReference type="SUPFAM" id="SSF53659">
    <property type="entry name" value="Isocitrate/Isopropylmalate dehydrogenase-like"/>
    <property type="match status" value="1"/>
</dbReference>
<dbReference type="EMBL" id="AZGA01000002">
    <property type="protein sequence ID" value="KRM36521.1"/>
    <property type="molecule type" value="Genomic_DNA"/>
</dbReference>
<comment type="caution">
    <text evidence="24">The sequence shown here is derived from an EMBL/GenBank/DDBJ whole genome shotgun (WGS) entry which is preliminary data.</text>
</comment>
<comment type="cofactor">
    <cofactor evidence="20">
        <name>Mg(2+)</name>
        <dbReference type="ChEBI" id="CHEBI:18420"/>
    </cofactor>
    <cofactor evidence="20">
        <name>Mn(2+)</name>
        <dbReference type="ChEBI" id="CHEBI:29035"/>
    </cofactor>
    <text evidence="20">Binds 1 Mg(2+) or Mn(2+) ion per subunit.</text>
</comment>
<evidence type="ECO:0000256" key="15">
    <source>
        <dbReference type="ARBA" id="ARBA00029990"/>
    </source>
</evidence>
<evidence type="ECO:0000256" key="8">
    <source>
        <dbReference type="ARBA" id="ARBA00022723"/>
    </source>
</evidence>
<keyword evidence="8" id="KW-0479">Metal-binding</keyword>
<dbReference type="PROSITE" id="PS00470">
    <property type="entry name" value="IDH_IMDH"/>
    <property type="match status" value="1"/>
</dbReference>
<dbReference type="PATRIC" id="fig|1423734.3.peg.2427"/>
<evidence type="ECO:0000256" key="5">
    <source>
        <dbReference type="ARBA" id="ARBA00019562"/>
    </source>
</evidence>
<dbReference type="GO" id="GO:0004450">
    <property type="term" value="F:isocitrate dehydrogenase (NADP+) activity"/>
    <property type="evidence" value="ECO:0007669"/>
    <property type="project" value="UniProtKB-EC"/>
</dbReference>
<evidence type="ECO:0000256" key="22">
    <source>
        <dbReference type="PIRSR" id="PIRSR604439-5"/>
    </source>
</evidence>
<dbReference type="NCBIfam" id="NF005425">
    <property type="entry name" value="PRK07006.1"/>
    <property type="match status" value="1"/>
</dbReference>